<evidence type="ECO:0000313" key="14">
    <source>
        <dbReference type="Proteomes" id="UP000262825"/>
    </source>
</evidence>
<keyword evidence="6 10" id="KW-0653">Protein transport</keyword>
<dbReference type="GO" id="GO:0015031">
    <property type="term" value="P:protein transport"/>
    <property type="evidence" value="ECO:0007669"/>
    <property type="project" value="UniProtKB-KW"/>
</dbReference>
<dbReference type="InterPro" id="IPR011012">
    <property type="entry name" value="Longin-like_dom_sf"/>
</dbReference>
<dbReference type="OrthoDB" id="10266042at2759"/>
<feature type="region of interest" description="Disordered" evidence="11">
    <location>
        <begin position="260"/>
        <end position="299"/>
    </location>
</feature>
<organism evidence="13 14">
    <name type="scientific">Saccharomycodes ludwigii</name>
    <dbReference type="NCBI Taxonomy" id="36035"/>
    <lineage>
        <taxon>Eukaryota</taxon>
        <taxon>Fungi</taxon>
        <taxon>Dikarya</taxon>
        <taxon>Ascomycota</taxon>
        <taxon>Saccharomycotina</taxon>
        <taxon>Saccharomycetes</taxon>
        <taxon>Saccharomycodales</taxon>
        <taxon>Saccharomycodaceae</taxon>
        <taxon>Saccharomycodes</taxon>
    </lineage>
</organism>
<keyword evidence="4 10" id="KW-0963">Cytoplasm</keyword>
<keyword evidence="14" id="KW-1185">Reference proteome</keyword>
<sequence>MVVLAASITTRSGKPLLSRQFKDITRDRVTELLSNFQGLVSNSKSQHTFVEDEHVRYVYRPFEDFYIILITNRQSNIIQDLDTLNLFTQTVNSMLKGFDENDIFDNAFEILGSFDEIISLGYKENLTLSQIQNFLSMESHEEMIQEIIERGKEFDAKEQRKRAAQELMRKEQERKMYGGNLPEESLKFGAHNNASNLNNAYNSYYSQASPEAQKSYYQHNTGNDNNGIPSSNEAYGSNSLEKSVRGLKIGESINKASGGRNVGNINNNTGTFGTRSSNNNNTSDNNNNSNFINTKPTIEEPENNGILTMIKETINAQISREGDVSTSELKGVLELRINDPEYSKSKLSLNVGLVDPKDRSLQFKTHPNIDKAAFLKEGTIALKDSSKSFPTNDHSLGVLRWRKICNSDDTSLIPLQINTWVSSDDAGITEVTFEFEITVNYDQPLKDLYFVIPVYTDNVSINQDVNDSQAVIKGVDEEQGVIVYVEQIQPGEQGVFGITIDADENSLFPINVSFVNTNAVSSCSGVSVVKVQDENSNSDFPFDSISTLKTDKYLII</sequence>
<comment type="subcellular location">
    <subcellularLocation>
        <location evidence="10">Cytoplasm</location>
    </subcellularLocation>
    <subcellularLocation>
        <location evidence="1 10">Golgi apparatus membrane</location>
        <topology evidence="1 10">Peripheral membrane protein</topology>
        <orientation evidence="1 10">Cytoplasmic side</orientation>
    </subcellularLocation>
    <subcellularLocation>
        <location evidence="10">Cytoplasmic vesicle</location>
        <location evidence="10">COPI-coated vesicle membrane</location>
        <topology evidence="10">Peripheral membrane protein</topology>
        <orientation evidence="10">Cytoplasmic side</orientation>
    </subcellularLocation>
</comment>
<evidence type="ECO:0000256" key="9">
    <source>
        <dbReference type="ARBA" id="ARBA00023329"/>
    </source>
</evidence>
<keyword evidence="9" id="KW-0968">Cytoplasmic vesicle</keyword>
<accession>A0A376B9W8</accession>
<evidence type="ECO:0000256" key="4">
    <source>
        <dbReference type="ARBA" id="ARBA00022490"/>
    </source>
</evidence>
<dbReference type="InterPro" id="IPR036168">
    <property type="entry name" value="AP2_Mu_C_sf"/>
</dbReference>
<dbReference type="GO" id="GO:0030126">
    <property type="term" value="C:COPI vesicle coat"/>
    <property type="evidence" value="ECO:0007669"/>
    <property type="project" value="UniProtKB-UniRule"/>
</dbReference>
<dbReference type="Pfam" id="PF01217">
    <property type="entry name" value="Clat_adaptor_s"/>
    <property type="match status" value="1"/>
</dbReference>
<evidence type="ECO:0000313" key="13">
    <source>
        <dbReference type="EMBL" id="SSD61473.1"/>
    </source>
</evidence>
<gene>
    <name evidence="13" type="ORF">SCODWIG_03234</name>
</gene>
<dbReference type="AlphaFoldDB" id="A0A376B9W8"/>
<dbReference type="InterPro" id="IPR022775">
    <property type="entry name" value="AP_mu_sigma_su"/>
</dbReference>
<comment type="subunit">
    <text evidence="10">Oligomeric complex that consists of at least the alpha, beta, beta', gamma, delta, epsilon and zeta subunits.</text>
</comment>
<feature type="domain" description="MHD" evidence="12">
    <location>
        <begin position="303"/>
        <end position="556"/>
    </location>
</feature>
<evidence type="ECO:0000256" key="7">
    <source>
        <dbReference type="ARBA" id="ARBA00023034"/>
    </source>
</evidence>
<feature type="compositionally biased region" description="Low complexity" evidence="11">
    <location>
        <begin position="260"/>
        <end position="294"/>
    </location>
</feature>
<dbReference type="GO" id="GO:0000139">
    <property type="term" value="C:Golgi membrane"/>
    <property type="evidence" value="ECO:0007669"/>
    <property type="project" value="UniProtKB-SubCell"/>
</dbReference>
<dbReference type="PANTHER" id="PTHR10121:SF0">
    <property type="entry name" value="COATOMER SUBUNIT DELTA"/>
    <property type="match status" value="1"/>
</dbReference>
<evidence type="ECO:0000259" key="12">
    <source>
        <dbReference type="PROSITE" id="PS51072"/>
    </source>
</evidence>
<dbReference type="Gene3D" id="3.30.450.60">
    <property type="match status" value="1"/>
</dbReference>
<dbReference type="Pfam" id="PF00928">
    <property type="entry name" value="Adap_comp_sub"/>
    <property type="match status" value="1"/>
</dbReference>
<dbReference type="VEuPathDB" id="FungiDB:SCODWIG_03234"/>
<feature type="region of interest" description="Disordered" evidence="11">
    <location>
        <begin position="216"/>
        <end position="239"/>
    </location>
</feature>
<dbReference type="EMBL" id="UFAJ01000718">
    <property type="protein sequence ID" value="SSD61473.1"/>
    <property type="molecule type" value="Genomic_DNA"/>
</dbReference>
<dbReference type="PROSITE" id="PS51072">
    <property type="entry name" value="MHD"/>
    <property type="match status" value="1"/>
</dbReference>
<comment type="similarity">
    <text evidence="2 10">Belongs to the adaptor complexes medium subunit family. Delta-COP subfamily.</text>
</comment>
<evidence type="ECO:0000256" key="3">
    <source>
        <dbReference type="ARBA" id="ARBA00022448"/>
    </source>
</evidence>
<dbReference type="SUPFAM" id="SSF64356">
    <property type="entry name" value="SNARE-like"/>
    <property type="match status" value="1"/>
</dbReference>
<evidence type="ECO:0000256" key="10">
    <source>
        <dbReference type="RuleBase" id="RU366052"/>
    </source>
</evidence>
<name>A0A376B9W8_9ASCO</name>
<evidence type="ECO:0000256" key="5">
    <source>
        <dbReference type="ARBA" id="ARBA00022892"/>
    </source>
</evidence>
<dbReference type="PANTHER" id="PTHR10121">
    <property type="entry name" value="COATOMER SUBUNIT DELTA"/>
    <property type="match status" value="1"/>
</dbReference>
<dbReference type="CDD" id="cd09254">
    <property type="entry name" value="AP_delta-COPI_MHD"/>
    <property type="match status" value="1"/>
</dbReference>
<evidence type="ECO:0000256" key="1">
    <source>
        <dbReference type="ARBA" id="ARBA00004255"/>
    </source>
</evidence>
<dbReference type="Proteomes" id="UP000262825">
    <property type="component" value="Unassembled WGS sequence"/>
</dbReference>
<keyword evidence="7 10" id="KW-0333">Golgi apparatus</keyword>
<evidence type="ECO:0000256" key="8">
    <source>
        <dbReference type="ARBA" id="ARBA00023136"/>
    </source>
</evidence>
<dbReference type="GO" id="GO:0006890">
    <property type="term" value="P:retrograde vesicle-mediated transport, Golgi to endoplasmic reticulum"/>
    <property type="evidence" value="ECO:0007669"/>
    <property type="project" value="UniProtKB-UniRule"/>
</dbReference>
<dbReference type="FunFam" id="3.30.450.60:FF:000020">
    <property type="entry name" value="Coatomer subunit delta"/>
    <property type="match status" value="1"/>
</dbReference>
<dbReference type="GO" id="GO:0051645">
    <property type="term" value="P:Golgi localization"/>
    <property type="evidence" value="ECO:0007669"/>
    <property type="project" value="TreeGrafter"/>
</dbReference>
<dbReference type="CDD" id="cd14830">
    <property type="entry name" value="Delta_COP_N"/>
    <property type="match status" value="1"/>
</dbReference>
<evidence type="ECO:0000256" key="11">
    <source>
        <dbReference type="SAM" id="MobiDB-lite"/>
    </source>
</evidence>
<keyword evidence="5 10" id="KW-0931">ER-Golgi transport</keyword>
<proteinExistence type="inferred from homology"/>
<protein>
    <recommendedName>
        <fullName evidence="10">Coatomer subunit delta</fullName>
    </recommendedName>
</protein>
<dbReference type="InterPro" id="IPR027059">
    <property type="entry name" value="Coatomer_dsu"/>
</dbReference>
<evidence type="ECO:0000256" key="2">
    <source>
        <dbReference type="ARBA" id="ARBA00010516"/>
    </source>
</evidence>
<keyword evidence="3 10" id="KW-0813">Transport</keyword>
<dbReference type="SUPFAM" id="SSF49447">
    <property type="entry name" value="Second domain of Mu2 adaptin subunit (ap50) of ap2 adaptor"/>
    <property type="match status" value="1"/>
</dbReference>
<dbReference type="GO" id="GO:0006888">
    <property type="term" value="P:endoplasmic reticulum to Golgi vesicle-mediated transport"/>
    <property type="evidence" value="ECO:0007669"/>
    <property type="project" value="TreeGrafter"/>
</dbReference>
<dbReference type="InterPro" id="IPR028565">
    <property type="entry name" value="MHD"/>
</dbReference>
<dbReference type="Gene3D" id="2.60.40.1170">
    <property type="entry name" value="Mu homology domain, subdomain B"/>
    <property type="match status" value="2"/>
</dbReference>
<reference evidence="14" key="1">
    <citation type="submission" date="2018-06" db="EMBL/GenBank/DDBJ databases">
        <authorList>
            <person name="Guldener U."/>
        </authorList>
    </citation>
    <scope>NUCLEOTIDE SEQUENCE [LARGE SCALE GENOMIC DNA]</scope>
    <source>
        <strain evidence="14">UTAD17</strain>
    </source>
</reference>
<comment type="function">
    <text evidence="10">The coatomer is a cytosolic protein complex that binds to dilysine motifs and reversibly associates with Golgi non-clathrin-coated vesicles, which further mediate biosynthetic protein transport from the ER, via the Golgi up to the trans Golgi network.</text>
</comment>
<evidence type="ECO:0000256" key="6">
    <source>
        <dbReference type="ARBA" id="ARBA00022927"/>
    </source>
</evidence>
<keyword evidence="8 10" id="KW-0472">Membrane</keyword>